<dbReference type="SUPFAM" id="SSF49870">
    <property type="entry name" value="Osmotin, thaumatin-like protein"/>
    <property type="match status" value="1"/>
</dbReference>
<dbReference type="OrthoDB" id="430315at2759"/>
<organism evidence="5">
    <name type="scientific">Nymphaea colorata</name>
    <name type="common">pocket water lily</name>
    <dbReference type="NCBI Taxonomy" id="210225"/>
    <lineage>
        <taxon>Eukaryota</taxon>
        <taxon>Viridiplantae</taxon>
        <taxon>Streptophyta</taxon>
        <taxon>Embryophyta</taxon>
        <taxon>Tracheophyta</taxon>
        <taxon>Spermatophyta</taxon>
        <taxon>Magnoliopsida</taxon>
        <taxon>Nymphaeales</taxon>
        <taxon>Nymphaeaceae</taxon>
        <taxon>Nymphaea</taxon>
    </lineage>
</organism>
<feature type="disulfide bond" evidence="3">
    <location>
        <begin position="154"/>
        <end position="164"/>
    </location>
</feature>
<evidence type="ECO:0000256" key="4">
    <source>
        <dbReference type="SAM" id="SignalP"/>
    </source>
</evidence>
<dbReference type="InterPro" id="IPR017949">
    <property type="entry name" value="Thaumatin_CS"/>
</dbReference>
<accession>A0A5K0XJ50</accession>
<feature type="disulfide bond" evidence="3">
    <location>
        <begin position="168"/>
        <end position="177"/>
    </location>
</feature>
<dbReference type="FunFam" id="2.60.110.10:FF:000003">
    <property type="entry name" value="Thaumatin I"/>
    <property type="match status" value="1"/>
</dbReference>
<dbReference type="PANTHER" id="PTHR31048">
    <property type="entry name" value="OS03G0233200 PROTEIN"/>
    <property type="match status" value="1"/>
</dbReference>
<dbReference type="Gene3D" id="2.60.110.10">
    <property type="entry name" value="Thaumatin"/>
    <property type="match status" value="1"/>
</dbReference>
<proteinExistence type="inferred from homology"/>
<dbReference type="AlphaFoldDB" id="A0A5K0XJ50"/>
<evidence type="ECO:0000256" key="2">
    <source>
        <dbReference type="ARBA" id="ARBA00023157"/>
    </source>
</evidence>
<dbReference type="PROSITE" id="PS51367">
    <property type="entry name" value="THAUMATIN_2"/>
    <property type="match status" value="1"/>
</dbReference>
<evidence type="ECO:0000313" key="5">
    <source>
        <dbReference type="EMBL" id="VVV65534.1"/>
    </source>
</evidence>
<comment type="similarity">
    <text evidence="1">Belongs to the thaumatin family.</text>
</comment>
<feature type="disulfide bond" evidence="3">
    <location>
        <begin position="141"/>
        <end position="216"/>
    </location>
</feature>
<dbReference type="InterPro" id="IPR037176">
    <property type="entry name" value="Osmotin/thaumatin-like_sf"/>
</dbReference>
<dbReference type="Pfam" id="PF00314">
    <property type="entry name" value="Thaumatin"/>
    <property type="match status" value="1"/>
</dbReference>
<dbReference type="InterPro" id="IPR001938">
    <property type="entry name" value="Thaumatin"/>
</dbReference>
<evidence type="ECO:0000256" key="1">
    <source>
        <dbReference type="ARBA" id="ARBA00010607"/>
    </source>
</evidence>
<feature type="chain" id="PRO_5023863709" description="Thaumatin-like protein" evidence="4">
    <location>
        <begin position="26"/>
        <end position="227"/>
    </location>
</feature>
<dbReference type="PIRSF" id="PIRSF002703">
    <property type="entry name" value="Thaumatin"/>
    <property type="match status" value="1"/>
</dbReference>
<dbReference type="PROSITE" id="PS00316">
    <property type="entry name" value="THAUMATIN_1"/>
    <property type="match status" value="1"/>
</dbReference>
<feature type="disulfide bond" evidence="3">
    <location>
        <begin position="75"/>
        <end position="85"/>
    </location>
</feature>
<name>A0A5K0XJ50_9MAGN</name>
<dbReference type="OMA" id="TRGISCT"/>
<sequence>MSQITIPLFPLLTIALISLLPLSRSANFEIRNQCSYTVWAAAVPGGGQQLNPGQSWNLFVNPGTKMARVWARTGCNFDASGRGGCQTGDCGGVLACQAFGRPPNTLAEYALNQFNNLDFFDISLIDGFNVPMAFNPVSGSCRGITCNADILGQCPNELRVPGGCNNACTTFKQDQYCCTGSAANNCGPTNYSKFFKDRCPTSYSYPKDDATSTFTCSNTDYRVIFCP</sequence>
<evidence type="ECO:0008006" key="6">
    <source>
        <dbReference type="Google" id="ProtNLM"/>
    </source>
</evidence>
<keyword evidence="2 3" id="KW-1015">Disulfide bond</keyword>
<feature type="disulfide bond" evidence="3">
    <location>
        <begin position="90"/>
        <end position="96"/>
    </location>
</feature>
<dbReference type="EMBL" id="LR721776">
    <property type="protein sequence ID" value="VVV65534.1"/>
    <property type="molecule type" value="Genomic_DNA"/>
</dbReference>
<feature type="disulfide bond" evidence="3">
    <location>
        <begin position="146"/>
        <end position="199"/>
    </location>
</feature>
<feature type="disulfide bond" evidence="3">
    <location>
        <begin position="178"/>
        <end position="186"/>
    </location>
</feature>
<feature type="signal peptide" evidence="4">
    <location>
        <begin position="1"/>
        <end position="25"/>
    </location>
</feature>
<reference evidence="5" key="1">
    <citation type="submission" date="2019-09" db="EMBL/GenBank/DDBJ databases">
        <authorList>
            <person name="Zhang L."/>
        </authorList>
    </citation>
    <scope>NUCLEOTIDE SEQUENCE</scope>
</reference>
<gene>
    <name evidence="5" type="ORF">NYM_LOCUS6568</name>
</gene>
<dbReference type="PRINTS" id="PR00347">
    <property type="entry name" value="THAUMATIN"/>
</dbReference>
<feature type="disulfide bond" evidence="3">
    <location>
        <begin position="34"/>
        <end position="226"/>
    </location>
</feature>
<dbReference type="Gramene" id="NC11G0120740.1">
    <property type="protein sequence ID" value="NC11G0120740.1:cds"/>
    <property type="gene ID" value="NC11G0120740"/>
</dbReference>
<dbReference type="SMART" id="SM00205">
    <property type="entry name" value="THN"/>
    <property type="match status" value="1"/>
</dbReference>
<evidence type="ECO:0000256" key="3">
    <source>
        <dbReference type="PIRSR" id="PIRSR002703-1"/>
    </source>
</evidence>
<keyword evidence="4" id="KW-0732">Signal</keyword>
<protein>
    <recommendedName>
        <fullName evidence="6">Thaumatin-like protein</fullName>
    </recommendedName>
</protein>